<keyword evidence="2" id="KW-1185">Reference proteome</keyword>
<dbReference type="EMBL" id="AAYH02000044">
    <property type="protein sequence ID" value="EDO53980.1"/>
    <property type="molecule type" value="Genomic_DNA"/>
</dbReference>
<gene>
    <name evidence="1" type="ORF">BACUNI_02601</name>
</gene>
<proteinExistence type="predicted"/>
<evidence type="ECO:0000313" key="2">
    <source>
        <dbReference type="Proteomes" id="UP000004110"/>
    </source>
</evidence>
<evidence type="ECO:0000313" key="1">
    <source>
        <dbReference type="EMBL" id="EDO53980.1"/>
    </source>
</evidence>
<dbReference type="AlphaFoldDB" id="A0ABC9NBB0"/>
<organism evidence="1 2">
    <name type="scientific">Bacteroides uniformis (strain ATCC 8492 / DSM 6597 / CCUG 4942 / CIP 103695 / JCM 5828 / KCTC 5204 / NCTC 13054 / VPI 0061)</name>
    <dbReference type="NCBI Taxonomy" id="411479"/>
    <lineage>
        <taxon>Bacteria</taxon>
        <taxon>Pseudomonadati</taxon>
        <taxon>Bacteroidota</taxon>
        <taxon>Bacteroidia</taxon>
        <taxon>Bacteroidales</taxon>
        <taxon>Bacteroidaceae</taxon>
        <taxon>Bacteroides</taxon>
    </lineage>
</organism>
<reference evidence="1" key="2">
    <citation type="submission" date="2013-11" db="EMBL/GenBank/DDBJ databases">
        <title>Draft genome sequence of Bacteroides uniformis (ATCC 8492).</title>
        <authorList>
            <person name="Sudarsanam P."/>
            <person name="Ley R."/>
            <person name="Guruge J."/>
            <person name="Turnbaugh P.J."/>
            <person name="Mahowald M."/>
            <person name="Liep D."/>
            <person name="Gordon J."/>
        </authorList>
    </citation>
    <scope>NUCLEOTIDE SEQUENCE</scope>
    <source>
        <strain evidence="1">ATCC 8492</strain>
    </source>
</reference>
<comment type="caution">
    <text evidence="1">The sequence shown here is derived from an EMBL/GenBank/DDBJ whole genome shotgun (WGS) entry which is preliminary data.</text>
</comment>
<sequence length="36" mass="4254">MYAIPPLCLLKQQYNILIIRYKVYFSSFSNVTGVNR</sequence>
<dbReference type="Proteomes" id="UP000004110">
    <property type="component" value="Unassembled WGS sequence"/>
</dbReference>
<name>A0ABC9NBB0_BACUC</name>
<accession>A0ABC9NBB0</accession>
<protein>
    <submittedName>
        <fullName evidence="1">Uncharacterized protein</fullName>
    </submittedName>
</protein>
<reference evidence="1" key="1">
    <citation type="submission" date="2007-06" db="EMBL/GenBank/DDBJ databases">
        <authorList>
            <person name="Fulton L."/>
            <person name="Clifton S."/>
            <person name="Fulton B."/>
            <person name="Xu J."/>
            <person name="Minx P."/>
            <person name="Pepin K.H."/>
            <person name="Johnson M."/>
            <person name="Thiruvilangam P."/>
            <person name="Bhonagiri V."/>
            <person name="Nash W.E."/>
            <person name="Mardis E.R."/>
            <person name="Wilson R.K."/>
        </authorList>
    </citation>
    <scope>NUCLEOTIDE SEQUENCE [LARGE SCALE GENOMIC DNA]</scope>
    <source>
        <strain evidence="1">ATCC 8492</strain>
    </source>
</reference>